<dbReference type="Proteomes" id="UP000178650">
    <property type="component" value="Unassembled WGS sequence"/>
</dbReference>
<dbReference type="InterPro" id="IPR003170">
    <property type="entry name" value="MurB"/>
</dbReference>
<dbReference type="Gene3D" id="3.30.43.10">
    <property type="entry name" value="Uridine Diphospho-n-acetylenolpyruvylglucosamine Reductase, domain 2"/>
    <property type="match status" value="1"/>
</dbReference>
<dbReference type="InterPro" id="IPR016166">
    <property type="entry name" value="FAD-bd_PCMH"/>
</dbReference>
<dbReference type="GO" id="GO:0071555">
    <property type="term" value="P:cell wall organization"/>
    <property type="evidence" value="ECO:0007669"/>
    <property type="project" value="UniProtKB-KW"/>
</dbReference>
<name>A0A1G2IUY5_9BACT</name>
<evidence type="ECO:0000256" key="9">
    <source>
        <dbReference type="ARBA" id="ARBA00022857"/>
    </source>
</evidence>
<dbReference type="STRING" id="1802223.A2358_01825"/>
<keyword evidence="14 16" id="KW-0961">Cell wall biogenesis/degradation</keyword>
<reference evidence="18 19" key="1">
    <citation type="journal article" date="2016" name="Nat. Commun.">
        <title>Thousands of microbial genomes shed light on interconnected biogeochemical processes in an aquifer system.</title>
        <authorList>
            <person name="Anantharaman K."/>
            <person name="Brown C.T."/>
            <person name="Hug L.A."/>
            <person name="Sharon I."/>
            <person name="Castelle C.J."/>
            <person name="Probst A.J."/>
            <person name="Thomas B.C."/>
            <person name="Singh A."/>
            <person name="Wilkins M.J."/>
            <person name="Karaoz U."/>
            <person name="Brodie E.L."/>
            <person name="Williams K.H."/>
            <person name="Hubbard S.S."/>
            <person name="Banfield J.F."/>
        </authorList>
    </citation>
    <scope>NUCLEOTIDE SEQUENCE [LARGE SCALE GENOMIC DNA]</scope>
</reference>
<protein>
    <recommendedName>
        <fullName evidence="16">UDP-N-acetylenolpyruvoylglucosamine reductase</fullName>
        <ecNumber evidence="16">1.3.1.98</ecNumber>
    </recommendedName>
    <alternativeName>
        <fullName evidence="16">UDP-N-acetylmuramate dehydrogenase</fullName>
    </alternativeName>
</protein>
<evidence type="ECO:0000256" key="12">
    <source>
        <dbReference type="ARBA" id="ARBA00023002"/>
    </source>
</evidence>
<dbReference type="GO" id="GO:0071949">
    <property type="term" value="F:FAD binding"/>
    <property type="evidence" value="ECO:0007669"/>
    <property type="project" value="InterPro"/>
</dbReference>
<comment type="pathway">
    <text evidence="4 16">Cell wall biogenesis; peptidoglycan biosynthesis.</text>
</comment>
<keyword evidence="6 16" id="KW-0132">Cell division</keyword>
<dbReference type="UniPathway" id="UPA00219"/>
<sequence length="320" mass="35288">MKEDILKKMPGVQRGVLLEDYTTYKIGGPAKYFFVAKNKKELISALEFAKKNKFPVFILGGGSNLLVSDKGFKGLVIQVRISNFEFQVSKNVFVGAGMGLTKLAYACAEKGLSGLEWAAGIPSATIGGAIYGHAQAFGIKISDTIKEVTTINLKTLEIKKFLRKQCQFSLKNSIFKKTKKFVIISAVLKLKEKNTKEVKKSIKEFLDYRKNGHPMKFSSAGSTFVNPEAKIKNKKLLIKFPELVVYNKKGIIPAGFLIAKCGLAGRKIGSAQISEKHANFILNLGGAKAKDILALIKLAKKEVKKKFNINMETEVQLIGF</sequence>
<evidence type="ECO:0000256" key="1">
    <source>
        <dbReference type="ARBA" id="ARBA00001974"/>
    </source>
</evidence>
<accession>A0A1G2IUY5</accession>
<dbReference type="GO" id="GO:0005829">
    <property type="term" value="C:cytosol"/>
    <property type="evidence" value="ECO:0007669"/>
    <property type="project" value="TreeGrafter"/>
</dbReference>
<evidence type="ECO:0000256" key="13">
    <source>
        <dbReference type="ARBA" id="ARBA00023306"/>
    </source>
</evidence>
<evidence type="ECO:0000256" key="7">
    <source>
        <dbReference type="ARBA" id="ARBA00022630"/>
    </source>
</evidence>
<dbReference type="GO" id="GO:0008762">
    <property type="term" value="F:UDP-N-acetylmuramate dehydrogenase activity"/>
    <property type="evidence" value="ECO:0007669"/>
    <property type="project" value="UniProtKB-UniRule"/>
</dbReference>
<organism evidence="18 19">
    <name type="scientific">Candidatus Staskawiczbacteria bacterium RIFOXYB1_FULL_37_44</name>
    <dbReference type="NCBI Taxonomy" id="1802223"/>
    <lineage>
        <taxon>Bacteria</taxon>
        <taxon>Candidatus Staskawicziibacteriota</taxon>
    </lineage>
</organism>
<comment type="function">
    <text evidence="2 16">Cell wall formation.</text>
</comment>
<dbReference type="Gene3D" id="3.30.465.10">
    <property type="match status" value="1"/>
</dbReference>
<comment type="caution">
    <text evidence="18">The sequence shown here is derived from an EMBL/GenBank/DDBJ whole genome shotgun (WGS) entry which is preliminary data.</text>
</comment>
<gene>
    <name evidence="16" type="primary">murB</name>
    <name evidence="18" type="ORF">A2358_01825</name>
</gene>
<dbReference type="InterPro" id="IPR016169">
    <property type="entry name" value="FAD-bd_PCMH_sub2"/>
</dbReference>
<keyword evidence="11 16" id="KW-0573">Peptidoglycan synthesis</keyword>
<feature type="active site" description="Proton donor" evidence="16">
    <location>
        <position position="222"/>
    </location>
</feature>
<evidence type="ECO:0000256" key="11">
    <source>
        <dbReference type="ARBA" id="ARBA00022984"/>
    </source>
</evidence>
<keyword evidence="9 16" id="KW-0521">NADP</keyword>
<evidence type="ECO:0000256" key="8">
    <source>
        <dbReference type="ARBA" id="ARBA00022827"/>
    </source>
</evidence>
<dbReference type="SUPFAM" id="SSF56194">
    <property type="entry name" value="Uridine diphospho-N-Acetylenolpyruvylglucosamine reductase, MurB, C-terminal domain"/>
    <property type="match status" value="1"/>
</dbReference>
<dbReference type="AlphaFoldDB" id="A0A1G2IUY5"/>
<dbReference type="PROSITE" id="PS51387">
    <property type="entry name" value="FAD_PCMH"/>
    <property type="match status" value="1"/>
</dbReference>
<keyword evidence="5 16" id="KW-0963">Cytoplasm</keyword>
<dbReference type="Pfam" id="PF01565">
    <property type="entry name" value="FAD_binding_4"/>
    <property type="match status" value="1"/>
</dbReference>
<comment type="cofactor">
    <cofactor evidence="1 16">
        <name>FAD</name>
        <dbReference type="ChEBI" id="CHEBI:57692"/>
    </cofactor>
</comment>
<feature type="domain" description="FAD-binding PCMH-type" evidence="17">
    <location>
        <begin position="25"/>
        <end position="193"/>
    </location>
</feature>
<dbReference type="InterPro" id="IPR036318">
    <property type="entry name" value="FAD-bd_PCMH-like_sf"/>
</dbReference>
<dbReference type="GO" id="GO:0009252">
    <property type="term" value="P:peptidoglycan biosynthetic process"/>
    <property type="evidence" value="ECO:0007669"/>
    <property type="project" value="UniProtKB-UniRule"/>
</dbReference>
<dbReference type="PANTHER" id="PTHR21071:SF4">
    <property type="entry name" value="UDP-N-ACETYLENOLPYRUVOYLGLUCOSAMINE REDUCTASE"/>
    <property type="match status" value="1"/>
</dbReference>
<comment type="subcellular location">
    <subcellularLocation>
        <location evidence="3 16">Cytoplasm</location>
    </subcellularLocation>
</comment>
<dbReference type="EMBL" id="MHPJ01000017">
    <property type="protein sequence ID" value="OGZ78595.1"/>
    <property type="molecule type" value="Genomic_DNA"/>
</dbReference>
<dbReference type="GO" id="GO:0051301">
    <property type="term" value="P:cell division"/>
    <property type="evidence" value="ECO:0007669"/>
    <property type="project" value="UniProtKB-KW"/>
</dbReference>
<dbReference type="InterPro" id="IPR011601">
    <property type="entry name" value="MurB_C"/>
</dbReference>
<evidence type="ECO:0000256" key="4">
    <source>
        <dbReference type="ARBA" id="ARBA00004752"/>
    </source>
</evidence>
<dbReference type="InterPro" id="IPR036635">
    <property type="entry name" value="MurB_C_sf"/>
</dbReference>
<keyword evidence="7 16" id="KW-0285">Flavoprotein</keyword>
<proteinExistence type="inferred from homology"/>
<dbReference type="SUPFAM" id="SSF56176">
    <property type="entry name" value="FAD-binding/transporter-associated domain-like"/>
    <property type="match status" value="1"/>
</dbReference>
<comment type="similarity">
    <text evidence="16">Belongs to the MurB family.</text>
</comment>
<dbReference type="Pfam" id="PF02873">
    <property type="entry name" value="MurB_C"/>
    <property type="match status" value="1"/>
</dbReference>
<comment type="caution">
    <text evidence="16">Lacks conserved residue(s) required for the propagation of feature annotation.</text>
</comment>
<dbReference type="InterPro" id="IPR006094">
    <property type="entry name" value="Oxid_FAD_bind_N"/>
</dbReference>
<keyword evidence="12 16" id="KW-0560">Oxidoreductase</keyword>
<evidence type="ECO:0000259" key="17">
    <source>
        <dbReference type="PROSITE" id="PS51387"/>
    </source>
</evidence>
<evidence type="ECO:0000256" key="3">
    <source>
        <dbReference type="ARBA" id="ARBA00004496"/>
    </source>
</evidence>
<dbReference type="InterPro" id="IPR016167">
    <property type="entry name" value="FAD-bd_PCMH_sub1"/>
</dbReference>
<evidence type="ECO:0000256" key="14">
    <source>
        <dbReference type="ARBA" id="ARBA00023316"/>
    </source>
</evidence>
<evidence type="ECO:0000256" key="6">
    <source>
        <dbReference type="ARBA" id="ARBA00022618"/>
    </source>
</evidence>
<dbReference type="EC" id="1.3.1.98" evidence="16"/>
<evidence type="ECO:0000313" key="18">
    <source>
        <dbReference type="EMBL" id="OGZ78595.1"/>
    </source>
</evidence>
<keyword evidence="13 16" id="KW-0131">Cell cycle</keyword>
<dbReference type="NCBIfam" id="TIGR00179">
    <property type="entry name" value="murB"/>
    <property type="match status" value="1"/>
</dbReference>
<evidence type="ECO:0000256" key="16">
    <source>
        <dbReference type="HAMAP-Rule" id="MF_00037"/>
    </source>
</evidence>
<evidence type="ECO:0000256" key="5">
    <source>
        <dbReference type="ARBA" id="ARBA00022490"/>
    </source>
</evidence>
<dbReference type="HAMAP" id="MF_00037">
    <property type="entry name" value="MurB"/>
    <property type="match status" value="1"/>
</dbReference>
<evidence type="ECO:0000256" key="2">
    <source>
        <dbReference type="ARBA" id="ARBA00003921"/>
    </source>
</evidence>
<dbReference type="GO" id="GO:0008360">
    <property type="term" value="P:regulation of cell shape"/>
    <property type="evidence" value="ECO:0007669"/>
    <property type="project" value="UniProtKB-KW"/>
</dbReference>
<evidence type="ECO:0000256" key="15">
    <source>
        <dbReference type="ARBA" id="ARBA00048914"/>
    </source>
</evidence>
<feature type="active site" evidence="16">
    <location>
        <position position="314"/>
    </location>
</feature>
<keyword evidence="8 16" id="KW-0274">FAD</keyword>
<evidence type="ECO:0000313" key="19">
    <source>
        <dbReference type="Proteomes" id="UP000178650"/>
    </source>
</evidence>
<dbReference type="PANTHER" id="PTHR21071">
    <property type="entry name" value="UDP-N-ACETYLENOLPYRUVOYLGLUCOSAMINE REDUCTASE"/>
    <property type="match status" value="1"/>
</dbReference>
<dbReference type="NCBIfam" id="NF010480">
    <property type="entry name" value="PRK13905.1"/>
    <property type="match status" value="1"/>
</dbReference>
<dbReference type="Gene3D" id="3.90.78.10">
    <property type="entry name" value="UDP-N-acetylenolpyruvoylglucosamine reductase, C-terminal domain"/>
    <property type="match status" value="1"/>
</dbReference>
<evidence type="ECO:0000256" key="10">
    <source>
        <dbReference type="ARBA" id="ARBA00022960"/>
    </source>
</evidence>
<keyword evidence="10 16" id="KW-0133">Cell shape</keyword>
<comment type="catalytic activity">
    <reaction evidence="15 16">
        <text>UDP-N-acetyl-alpha-D-muramate + NADP(+) = UDP-N-acetyl-3-O-(1-carboxyvinyl)-alpha-D-glucosamine + NADPH + H(+)</text>
        <dbReference type="Rhea" id="RHEA:12248"/>
        <dbReference type="ChEBI" id="CHEBI:15378"/>
        <dbReference type="ChEBI" id="CHEBI:57783"/>
        <dbReference type="ChEBI" id="CHEBI:58349"/>
        <dbReference type="ChEBI" id="CHEBI:68483"/>
        <dbReference type="ChEBI" id="CHEBI:70757"/>
        <dbReference type="EC" id="1.3.1.98"/>
    </reaction>
</comment>